<reference evidence="2" key="1">
    <citation type="journal article" date="2022" name="Mol. Ecol. Resour.">
        <title>The genomes of chicory, endive, great burdock and yacon provide insights into Asteraceae palaeo-polyploidization history and plant inulin production.</title>
        <authorList>
            <person name="Fan W."/>
            <person name="Wang S."/>
            <person name="Wang H."/>
            <person name="Wang A."/>
            <person name="Jiang F."/>
            <person name="Liu H."/>
            <person name="Zhao H."/>
            <person name="Xu D."/>
            <person name="Zhang Y."/>
        </authorList>
    </citation>
    <scope>NUCLEOTIDE SEQUENCE [LARGE SCALE GENOMIC DNA]</scope>
    <source>
        <strain evidence="2">cv. Niubang</strain>
    </source>
</reference>
<keyword evidence="2" id="KW-1185">Reference proteome</keyword>
<protein>
    <submittedName>
        <fullName evidence="1">Uncharacterized protein</fullName>
    </submittedName>
</protein>
<name>A0ACB8YER9_ARCLA</name>
<dbReference type="Proteomes" id="UP001055879">
    <property type="component" value="Linkage Group LG12"/>
</dbReference>
<dbReference type="EMBL" id="CM042058">
    <property type="protein sequence ID" value="KAI3684239.1"/>
    <property type="molecule type" value="Genomic_DNA"/>
</dbReference>
<evidence type="ECO:0000313" key="1">
    <source>
        <dbReference type="EMBL" id="KAI3684239.1"/>
    </source>
</evidence>
<comment type="caution">
    <text evidence="1">The sequence shown here is derived from an EMBL/GenBank/DDBJ whole genome shotgun (WGS) entry which is preliminary data.</text>
</comment>
<gene>
    <name evidence="1" type="ORF">L6452_33460</name>
</gene>
<evidence type="ECO:0000313" key="2">
    <source>
        <dbReference type="Proteomes" id="UP001055879"/>
    </source>
</evidence>
<organism evidence="1 2">
    <name type="scientific">Arctium lappa</name>
    <name type="common">Greater burdock</name>
    <name type="synonym">Lappa major</name>
    <dbReference type="NCBI Taxonomy" id="4217"/>
    <lineage>
        <taxon>Eukaryota</taxon>
        <taxon>Viridiplantae</taxon>
        <taxon>Streptophyta</taxon>
        <taxon>Embryophyta</taxon>
        <taxon>Tracheophyta</taxon>
        <taxon>Spermatophyta</taxon>
        <taxon>Magnoliopsida</taxon>
        <taxon>eudicotyledons</taxon>
        <taxon>Gunneridae</taxon>
        <taxon>Pentapetalae</taxon>
        <taxon>asterids</taxon>
        <taxon>campanulids</taxon>
        <taxon>Asterales</taxon>
        <taxon>Asteraceae</taxon>
        <taxon>Carduoideae</taxon>
        <taxon>Cardueae</taxon>
        <taxon>Arctiinae</taxon>
        <taxon>Arctium</taxon>
    </lineage>
</organism>
<reference evidence="1 2" key="2">
    <citation type="journal article" date="2022" name="Mol. Ecol. Resour.">
        <title>The genomes of chicory, endive, great burdock and yacon provide insights into Asteraceae paleo-polyploidization history and plant inulin production.</title>
        <authorList>
            <person name="Fan W."/>
            <person name="Wang S."/>
            <person name="Wang H."/>
            <person name="Wang A."/>
            <person name="Jiang F."/>
            <person name="Liu H."/>
            <person name="Zhao H."/>
            <person name="Xu D."/>
            <person name="Zhang Y."/>
        </authorList>
    </citation>
    <scope>NUCLEOTIDE SEQUENCE [LARGE SCALE GENOMIC DNA]</scope>
    <source>
        <strain evidence="2">cv. Niubang</strain>
    </source>
</reference>
<sequence>MEVTSTEERETEHEKSPGRQKGGLITMPFILANESFEKVASFGLLPNMILYLISDYHMGVAQGTTVLLNWMAATNFSPIIGAFLSDSFLGRFLTIFLGSIFSLLGMILLWLTTMIPGAKPLPCDIRVPQSCESPTFIQYTLLFSAFAFMSIGAGGVRPCSLAFGADQIDQKDNPKRERVLESFFGWYYATAIMAVLIAFTGIVYIQEQHGWRVGFGIPVILMFFSTLLFVVANPLYYKIKVERSLFTSFCQVVSVAWKNRKLTLPSLTYGSWYNQNDTKVNTPTKTLRFLNKACICNEPEEMSKEVAKDPWSLCTVEQVEELKALIRVIPLWSSSIMLSVNMNQSTFPVLQANSMDRHITSSFEIPAGSFSFFTIVTIMVWVVLYDRVILPLLSKIRGKPVYISVKLRMGVGLIFSIIAMVISGITEHTRKNKAIKEGFLNNSQAVVNMSAMWLIPQHVLNGLADALNIIGQTEFYYSEFPKSMSSIASSLYLLGAGVASLLASFILSTVDGLTKGEGKESWISSNINKGHYDKYYWLLAIMSCVNFFYYVACSCAYGPCADRVVVEGEKIDNFSEEEESRG</sequence>
<accession>A0ACB8YER9</accession>
<proteinExistence type="predicted"/>